<keyword evidence="1" id="KW-0812">Transmembrane</keyword>
<dbReference type="Proteomes" id="UP000325811">
    <property type="component" value="Chromosome I"/>
</dbReference>
<reference evidence="2 3" key="1">
    <citation type="submission" date="2019-08" db="EMBL/GenBank/DDBJ databases">
        <authorList>
            <person name="Herpell B J."/>
        </authorList>
    </citation>
    <scope>NUCLEOTIDE SEQUENCE [LARGE SCALE GENOMIC DNA]</scope>
    <source>
        <strain evidence="3">Msb3</strain>
    </source>
</reference>
<evidence type="ECO:0000256" key="1">
    <source>
        <dbReference type="SAM" id="Phobius"/>
    </source>
</evidence>
<gene>
    <name evidence="2" type="ORF">PDMSB3_2428</name>
</gene>
<keyword evidence="1" id="KW-0472">Membrane</keyword>
<dbReference type="AlphaFoldDB" id="A0A5Q4ZM04"/>
<feature type="transmembrane region" description="Helical" evidence="1">
    <location>
        <begin position="20"/>
        <end position="42"/>
    </location>
</feature>
<protein>
    <submittedName>
        <fullName evidence="2">Uncharacterized protein</fullName>
    </submittedName>
</protein>
<name>A0A5Q4ZM04_9BURK</name>
<keyword evidence="1" id="KW-1133">Transmembrane helix</keyword>
<proteinExistence type="predicted"/>
<evidence type="ECO:0000313" key="2">
    <source>
        <dbReference type="EMBL" id="VVD28884.1"/>
    </source>
</evidence>
<keyword evidence="3" id="KW-1185">Reference proteome</keyword>
<evidence type="ECO:0000313" key="3">
    <source>
        <dbReference type="Proteomes" id="UP000325811"/>
    </source>
</evidence>
<dbReference type="PROSITE" id="PS51257">
    <property type="entry name" value="PROKAR_LIPOPROTEIN"/>
    <property type="match status" value="1"/>
</dbReference>
<organism evidence="2 3">
    <name type="scientific">Paraburkholderia dioscoreae</name>
    <dbReference type="NCBI Taxonomy" id="2604047"/>
    <lineage>
        <taxon>Bacteria</taxon>
        <taxon>Pseudomonadati</taxon>
        <taxon>Pseudomonadota</taxon>
        <taxon>Betaproteobacteria</taxon>
        <taxon>Burkholderiales</taxon>
        <taxon>Burkholderiaceae</taxon>
        <taxon>Paraburkholderia</taxon>
    </lineage>
</organism>
<sequence>MTRTICPGVWAGPGVFATLVQLGAGCLKGFFLPLHVLFPVFYDLRRREMYAACISRQPHVPAA</sequence>
<accession>A0A5Q4ZM04</accession>
<dbReference type="KEGG" id="pdio:PDMSB3_2428"/>
<dbReference type="EMBL" id="LR699553">
    <property type="protein sequence ID" value="VVD28884.1"/>
    <property type="molecule type" value="Genomic_DNA"/>
</dbReference>